<proteinExistence type="predicted"/>
<evidence type="ECO:0000256" key="1">
    <source>
        <dbReference type="SAM" id="MobiDB-lite"/>
    </source>
</evidence>
<dbReference type="Proteomes" id="UP000245469">
    <property type="component" value="Unassembled WGS sequence"/>
</dbReference>
<dbReference type="InterPro" id="IPR043777">
    <property type="entry name" value="DUF5719"/>
</dbReference>
<dbReference type="Pfam" id="PF18986">
    <property type="entry name" value="DUF5719"/>
    <property type="match status" value="1"/>
</dbReference>
<dbReference type="RefSeq" id="WP_109774916.1">
    <property type="nucleotide sequence ID" value="NZ_QGDQ01000015.1"/>
</dbReference>
<gene>
    <name evidence="2" type="ORF">BXY45_11592</name>
</gene>
<reference evidence="2 3" key="1">
    <citation type="submission" date="2018-03" db="EMBL/GenBank/DDBJ databases">
        <title>Genomic Encyclopedia of Archaeal and Bacterial Type Strains, Phase II (KMG-II): from individual species to whole genera.</title>
        <authorList>
            <person name="Goeker M."/>
        </authorList>
    </citation>
    <scope>NUCLEOTIDE SEQUENCE [LARGE SCALE GENOMIC DNA]</scope>
    <source>
        <strain evidence="2 3">DSM 44889</strain>
    </source>
</reference>
<organism evidence="2 3">
    <name type="scientific">Quadrisphaera granulorum</name>
    <dbReference type="NCBI Taxonomy" id="317664"/>
    <lineage>
        <taxon>Bacteria</taxon>
        <taxon>Bacillati</taxon>
        <taxon>Actinomycetota</taxon>
        <taxon>Actinomycetes</taxon>
        <taxon>Kineosporiales</taxon>
        <taxon>Kineosporiaceae</taxon>
        <taxon>Quadrisphaera</taxon>
    </lineage>
</organism>
<accession>A0A316A8C5</accession>
<sequence length="574" mass="52862">MSIFGRTAGALSAVGAVALVAGGLALGAVAAPGSQVGPEGAPGAQAAAVDVAVPASGAQLVCPGAPVLPSGDAAATPARGAAAAGAAAAASVASGTTGLVLGGGPGALSGRPLLQHSGGTGGTDGSDTPQAAAGAQLGDVQRVAVDGAAASTGAATGLSAGPVDGHAPLLAGATASVTTAGDLRGLSAPACVRPAEQTWLVGGGTGAGRSTRLVLADVAQTPTTVDVTVLTAQGAQQPSALQGLSVGPGEQRSVLLEGALAGTGGGTGDGAAGAAGAAGAPLAVQVRSSAGPVAAWLVETVLHGLVPGGTDVVGPAAAPSTSLVVPGVATAGSQPAVLRLANPGADPVVARFAVVGTSGASVPSGTAPATAVPAQSVVDVPLASLPAGGVALSVQADGPVLAGVRTDSAPAPDGSRPGDLAWSAAVDPLAGATLVAVPPAAKTGRSGSVTTPDVRLVLSSEGASEVDVAVVGADGRTSGARRVELPASTTTAADVDDLARAAGAQGVPIALLLTPVAPVEGAKDAGKDGAGQVVAALTSRVPASGGDGGDLVSVAPVAGGAQVPAAVPVTITSP</sequence>
<comment type="caution">
    <text evidence="2">The sequence shown here is derived from an EMBL/GenBank/DDBJ whole genome shotgun (WGS) entry which is preliminary data.</text>
</comment>
<protein>
    <submittedName>
        <fullName evidence="2">Uncharacterized protein</fullName>
    </submittedName>
</protein>
<keyword evidence="3" id="KW-1185">Reference proteome</keyword>
<feature type="region of interest" description="Disordered" evidence="1">
    <location>
        <begin position="110"/>
        <end position="131"/>
    </location>
</feature>
<name>A0A316A8C5_9ACTN</name>
<evidence type="ECO:0000313" key="3">
    <source>
        <dbReference type="Proteomes" id="UP000245469"/>
    </source>
</evidence>
<dbReference type="EMBL" id="QGDQ01000015">
    <property type="protein sequence ID" value="PWJ53074.1"/>
    <property type="molecule type" value="Genomic_DNA"/>
</dbReference>
<dbReference type="OrthoDB" id="3264966at2"/>
<evidence type="ECO:0000313" key="2">
    <source>
        <dbReference type="EMBL" id="PWJ53074.1"/>
    </source>
</evidence>
<dbReference type="AlphaFoldDB" id="A0A316A8C5"/>